<gene>
    <name evidence="1" type="ORF">QBC33DRAFT_545968</name>
</gene>
<protein>
    <submittedName>
        <fullName evidence="1">Uncharacterized protein</fullName>
    </submittedName>
</protein>
<comment type="caution">
    <text evidence="1">The sequence shown here is derived from an EMBL/GenBank/DDBJ whole genome shotgun (WGS) entry which is preliminary data.</text>
</comment>
<accession>A0AAJ0BUL3</accession>
<proteinExistence type="predicted"/>
<reference evidence="1" key="1">
    <citation type="submission" date="2023-06" db="EMBL/GenBank/DDBJ databases">
        <title>Genome-scale phylogeny and comparative genomics of the fungal order Sordariales.</title>
        <authorList>
            <consortium name="Lawrence Berkeley National Laboratory"/>
            <person name="Hensen N."/>
            <person name="Bonometti L."/>
            <person name="Westerberg I."/>
            <person name="Brannstrom I.O."/>
            <person name="Guillou S."/>
            <person name="Cros-Aarteil S."/>
            <person name="Calhoun S."/>
            <person name="Haridas S."/>
            <person name="Kuo A."/>
            <person name="Mondo S."/>
            <person name="Pangilinan J."/>
            <person name="Riley R."/>
            <person name="Labutti K."/>
            <person name="Andreopoulos B."/>
            <person name="Lipzen A."/>
            <person name="Chen C."/>
            <person name="Yanf M."/>
            <person name="Daum C."/>
            <person name="Ng V."/>
            <person name="Clum A."/>
            <person name="Steindorff A."/>
            <person name="Ohm R."/>
            <person name="Martin F."/>
            <person name="Silar P."/>
            <person name="Natvig D."/>
            <person name="Lalanne C."/>
            <person name="Gautier V."/>
            <person name="Ament-Velasquez S.L."/>
            <person name="Kruys A."/>
            <person name="Hutchinson M.I."/>
            <person name="Powell A.J."/>
            <person name="Barry K."/>
            <person name="Miller A.N."/>
            <person name="Grigoriev I.V."/>
            <person name="Debuchy R."/>
            <person name="Gladieux P."/>
            <person name="Thoren M.H."/>
            <person name="Johannesson H."/>
        </authorList>
    </citation>
    <scope>NUCLEOTIDE SEQUENCE</scope>
    <source>
        <strain evidence="1">8032-3</strain>
    </source>
</reference>
<dbReference type="GeneID" id="85311802"/>
<dbReference type="Proteomes" id="UP001244011">
    <property type="component" value="Unassembled WGS sequence"/>
</dbReference>
<sequence>MLVTSTRRPPAPPGNPCPPSRGCCCCCVVFISPRGPDVTRRGWLVCPTYYPPIDGNASGSHMSSRSAVSRHRPVSVPGFALMSLMMRGCGRWGDRSPQWWVRQGGLLYIGQLDGVGDKPRRGKEGWCVSSTGAWITFNDTPLRSVYNVLRTLSVAWVACTVQYRIISVDRNVATCNLHPIWISPQPKLPGERQGSLTPPQDRWRCGPSAIVSFFSNGNRYIASTPAFSQQSLHGSWGFS</sequence>
<dbReference type="EMBL" id="MU839018">
    <property type="protein sequence ID" value="KAK1764783.1"/>
    <property type="molecule type" value="Genomic_DNA"/>
</dbReference>
<evidence type="ECO:0000313" key="2">
    <source>
        <dbReference type="Proteomes" id="UP001244011"/>
    </source>
</evidence>
<dbReference type="RefSeq" id="XP_060280996.1">
    <property type="nucleotide sequence ID" value="XM_060428615.1"/>
</dbReference>
<keyword evidence="2" id="KW-1185">Reference proteome</keyword>
<evidence type="ECO:0000313" key="1">
    <source>
        <dbReference type="EMBL" id="KAK1764783.1"/>
    </source>
</evidence>
<organism evidence="1 2">
    <name type="scientific">Phialemonium atrogriseum</name>
    <dbReference type="NCBI Taxonomy" id="1093897"/>
    <lineage>
        <taxon>Eukaryota</taxon>
        <taxon>Fungi</taxon>
        <taxon>Dikarya</taxon>
        <taxon>Ascomycota</taxon>
        <taxon>Pezizomycotina</taxon>
        <taxon>Sordariomycetes</taxon>
        <taxon>Sordariomycetidae</taxon>
        <taxon>Cephalothecales</taxon>
        <taxon>Cephalothecaceae</taxon>
        <taxon>Phialemonium</taxon>
    </lineage>
</organism>
<dbReference type="AlphaFoldDB" id="A0AAJ0BUL3"/>
<name>A0AAJ0BUL3_9PEZI</name>